<evidence type="ECO:0000256" key="1">
    <source>
        <dbReference type="ARBA" id="ARBA00004911"/>
    </source>
</evidence>
<keyword evidence="7 13" id="KW-0620">Polyamine biosynthesis</keyword>
<keyword evidence="11 13" id="KW-0670">Pyruvate</keyword>
<evidence type="ECO:0000313" key="20">
    <source>
        <dbReference type="Proteomes" id="UP000678499"/>
    </source>
</evidence>
<keyword evidence="10 13" id="KW-0704">Schiff base</keyword>
<evidence type="ECO:0000313" key="19">
    <source>
        <dbReference type="EMBL" id="CAD7275186.1"/>
    </source>
</evidence>
<dbReference type="EC" id="4.1.1.50" evidence="13"/>
<evidence type="ECO:0000256" key="4">
    <source>
        <dbReference type="ARBA" id="ARBA00022793"/>
    </source>
</evidence>
<dbReference type="GO" id="GO:0006597">
    <property type="term" value="P:spermine biosynthetic process"/>
    <property type="evidence" value="ECO:0007669"/>
    <property type="project" value="InterPro"/>
</dbReference>
<evidence type="ECO:0000256" key="2">
    <source>
        <dbReference type="ARBA" id="ARBA00008466"/>
    </source>
</evidence>
<feature type="binding site" evidence="15">
    <location>
        <position position="27"/>
    </location>
    <ligand>
        <name>substrate</name>
    </ligand>
</feature>
<dbReference type="AlphaFoldDB" id="A0A7R9GBR6"/>
<evidence type="ECO:0000256" key="10">
    <source>
        <dbReference type="ARBA" id="ARBA00023270"/>
    </source>
</evidence>
<feature type="binding site" evidence="15">
    <location>
        <position position="298"/>
    </location>
    <ligand>
        <name>substrate</name>
    </ligand>
</feature>
<feature type="active site" description="Proton acceptor; for processing activity" evidence="14">
    <location>
        <position position="294"/>
    </location>
</feature>
<evidence type="ECO:0000256" key="17">
    <source>
        <dbReference type="PIRSR" id="PIRSR001355-4"/>
    </source>
</evidence>
<sequence length="399" mass="45380">MESSLDPDSGLRLPPREKMSELSPHFFEGTEKLLEVWFSRRDEKLDDADLRKIPRHELEVLMNLVKCEIISFTQNDSLDSYVLSESSMFISKRRFILKTCGTTVLLGCLKKLTQYAFNYGGFDEVEDIFYSRKNFMRPELQPDPHSNFSSEVQKLDEVFEDGAAYCLGQMNGDCWYLYTLNRPGNMADSDDDGYVSAGDSPWMLKQLPSPCTEIQRVNQADQTLEKSGISTLIPDVQIDDFLFDPCGYSMNGIMKKKSGISTLIPDVQIDDFLFDPCGYSMNGIMKKGSYMTIHVTPEPDFSYVSFESNIPMASYKEVLGKILDIFKPGKFIMTVFANQGSVAMSSQIKKLNSRGSVAMSSHKELDGAVRIGKFMRKDLQSCQFRKYHLTYAHYVKFPS</sequence>
<keyword evidence="8 13" id="KW-0865">Zymogen</keyword>
<dbReference type="InterPro" id="IPR001985">
    <property type="entry name" value="S-AdoMet_decarboxylase_euk"/>
</dbReference>
<evidence type="ECO:0000256" key="6">
    <source>
        <dbReference type="ARBA" id="ARBA00023066"/>
    </source>
</evidence>
<feature type="active site" description="Proton donor; for catalytic activity" evidence="14">
    <location>
        <position position="100"/>
    </location>
</feature>
<feature type="binding site" evidence="15">
    <location>
        <position position="274"/>
    </location>
    <ligand>
        <name>substrate</name>
    </ligand>
</feature>
<keyword evidence="4 13" id="KW-0210">Decarboxylase</keyword>
<comment type="pathway">
    <text evidence="1 13">Amine and polyamine biosynthesis; S-adenosylmethioninamine biosynthesis; S-adenosylmethioninamine from S-adenosyl-L-methionine: step 1/1.</text>
</comment>
<dbReference type="GO" id="GO:0004014">
    <property type="term" value="F:adenosylmethionine decarboxylase activity"/>
    <property type="evidence" value="ECO:0007669"/>
    <property type="project" value="UniProtKB-EC"/>
</dbReference>
<keyword evidence="3 13" id="KW-0949">S-adenosyl-L-methionine</keyword>
<evidence type="ECO:0000256" key="12">
    <source>
        <dbReference type="ARBA" id="ARBA00048112"/>
    </source>
</evidence>
<feature type="active site" description="Proton acceptor; for processing activity" evidence="14">
    <location>
        <position position="280"/>
    </location>
</feature>
<keyword evidence="5 17" id="KW-0068">Autocatalytic cleavage</keyword>
<dbReference type="EMBL" id="CAJPEX010000368">
    <property type="protein sequence ID" value="CAG0915338.1"/>
    <property type="molecule type" value="Genomic_DNA"/>
</dbReference>
<feature type="binding site" evidence="15">
    <location>
        <position position="85"/>
    </location>
    <ligand>
        <name>substrate</name>
    </ligand>
</feature>
<comment type="cofactor">
    <cofactor evidence="13">
        <name>pyruvate</name>
        <dbReference type="ChEBI" id="CHEBI:15361"/>
    </cofactor>
    <text evidence="13">Binds 1 pyruvoyl group covalently per subunit.</text>
</comment>
<comment type="similarity">
    <text evidence="2 13">Belongs to the eukaryotic AdoMetDC family.</text>
</comment>
<dbReference type="UniPathway" id="UPA00331">
    <property type="reaction ID" value="UER00451"/>
</dbReference>
<evidence type="ECO:0000256" key="9">
    <source>
        <dbReference type="ARBA" id="ARBA00023239"/>
    </source>
</evidence>
<evidence type="ECO:0000256" key="13">
    <source>
        <dbReference type="PIRNR" id="PIRNR001355"/>
    </source>
</evidence>
<evidence type="ECO:0000256" key="16">
    <source>
        <dbReference type="PIRSR" id="PIRSR001355-3"/>
    </source>
</evidence>
<gene>
    <name evidence="19" type="ORF">NMOB1V02_LOCUS2986</name>
</gene>
<keyword evidence="20" id="KW-1185">Reference proteome</keyword>
<protein>
    <recommendedName>
        <fullName evidence="13">S-adenosylmethionine decarboxylase proenzyme</fullName>
        <ecNumber evidence="13">4.1.1.50</ecNumber>
    </recommendedName>
</protein>
<evidence type="ECO:0000256" key="3">
    <source>
        <dbReference type="ARBA" id="ARBA00022691"/>
    </source>
</evidence>
<feature type="active site" description="Schiff-base intermediate with substrate; via pyruvic acid" evidence="14">
    <location>
        <position position="86"/>
    </location>
</feature>
<feature type="chain" id="PRO_5042319863" description="S-adenosylmethionine decarboxylase beta chain" evidence="18">
    <location>
        <begin position="1"/>
        <end position="85"/>
    </location>
</feature>
<dbReference type="InterPro" id="IPR048283">
    <property type="entry name" value="AdoMetDC-like"/>
</dbReference>
<dbReference type="SUPFAM" id="SSF56276">
    <property type="entry name" value="S-adenosylmethionine decarboxylase"/>
    <property type="match status" value="2"/>
</dbReference>
<dbReference type="PANTHER" id="PTHR11570">
    <property type="entry name" value="S-ADENOSYLMETHIONINE DECARBOXYLASE"/>
    <property type="match status" value="1"/>
</dbReference>
<dbReference type="Pfam" id="PF01536">
    <property type="entry name" value="SAM_decarbox"/>
    <property type="match status" value="1"/>
</dbReference>
<evidence type="ECO:0000256" key="14">
    <source>
        <dbReference type="PIRSR" id="PIRSR001355-1"/>
    </source>
</evidence>
<organism evidence="19">
    <name type="scientific">Notodromas monacha</name>
    <dbReference type="NCBI Taxonomy" id="399045"/>
    <lineage>
        <taxon>Eukaryota</taxon>
        <taxon>Metazoa</taxon>
        <taxon>Ecdysozoa</taxon>
        <taxon>Arthropoda</taxon>
        <taxon>Crustacea</taxon>
        <taxon>Oligostraca</taxon>
        <taxon>Ostracoda</taxon>
        <taxon>Podocopa</taxon>
        <taxon>Podocopida</taxon>
        <taxon>Cypridocopina</taxon>
        <taxon>Cypridoidea</taxon>
        <taxon>Cyprididae</taxon>
        <taxon>Notodromas</taxon>
    </lineage>
</organism>
<dbReference type="OrthoDB" id="1068353at2759"/>
<accession>A0A7R9GBR6</accession>
<dbReference type="GO" id="GO:0005829">
    <property type="term" value="C:cytosol"/>
    <property type="evidence" value="ECO:0007669"/>
    <property type="project" value="TreeGrafter"/>
</dbReference>
<keyword evidence="9 13" id="KW-0456">Lyase</keyword>
<evidence type="ECO:0000256" key="15">
    <source>
        <dbReference type="PIRSR" id="PIRSR001355-2"/>
    </source>
</evidence>
<evidence type="ECO:0000256" key="7">
    <source>
        <dbReference type="ARBA" id="ARBA00023115"/>
    </source>
</evidence>
<name>A0A7R9GBR6_9CRUS</name>
<evidence type="ECO:0000256" key="5">
    <source>
        <dbReference type="ARBA" id="ARBA00022813"/>
    </source>
</evidence>
<keyword evidence="6 13" id="KW-0745">Spermidine biosynthesis</keyword>
<dbReference type="Proteomes" id="UP000678499">
    <property type="component" value="Unassembled WGS sequence"/>
</dbReference>
<dbReference type="PANTHER" id="PTHR11570:SF0">
    <property type="entry name" value="S-ADENOSYLMETHIONINE DECARBOXYLASE PROENZYME"/>
    <property type="match status" value="1"/>
</dbReference>
<reference evidence="19" key="1">
    <citation type="submission" date="2020-11" db="EMBL/GenBank/DDBJ databases">
        <authorList>
            <person name="Tran Van P."/>
        </authorList>
    </citation>
    <scope>NUCLEOTIDE SEQUENCE</scope>
</reference>
<feature type="modified residue" description="Pyruvic acid (Ser); by autocatalysis" evidence="16">
    <location>
        <position position="86"/>
    </location>
</feature>
<feature type="chain" id="PRO_5042319864" description="S-adenosylmethionine decarboxylase alpha chain" evidence="18">
    <location>
        <begin position="86"/>
        <end position="399"/>
    </location>
</feature>
<dbReference type="InterPro" id="IPR016067">
    <property type="entry name" value="S-AdoMet_deCO2ase_core"/>
</dbReference>
<dbReference type="PIRSF" id="PIRSF001355">
    <property type="entry name" value="S-AdenosylMet_decarboxylase"/>
    <property type="match status" value="1"/>
</dbReference>
<evidence type="ECO:0000256" key="11">
    <source>
        <dbReference type="ARBA" id="ARBA00023317"/>
    </source>
</evidence>
<dbReference type="PROSITE" id="PS01336">
    <property type="entry name" value="ADOMETDC"/>
    <property type="match status" value="1"/>
</dbReference>
<dbReference type="EMBL" id="OA882405">
    <property type="protein sequence ID" value="CAD7275186.1"/>
    <property type="molecule type" value="Genomic_DNA"/>
</dbReference>
<comment type="catalytic activity">
    <reaction evidence="12 13">
        <text>S-adenosyl-L-methionine + H(+) = S-adenosyl 3-(methylsulfanyl)propylamine + CO2</text>
        <dbReference type="Rhea" id="RHEA:15981"/>
        <dbReference type="ChEBI" id="CHEBI:15378"/>
        <dbReference type="ChEBI" id="CHEBI:16526"/>
        <dbReference type="ChEBI" id="CHEBI:57443"/>
        <dbReference type="ChEBI" id="CHEBI:59789"/>
        <dbReference type="EC" id="4.1.1.50"/>
    </reaction>
</comment>
<proteinExistence type="inferred from homology"/>
<dbReference type="GO" id="GO:0008295">
    <property type="term" value="P:spermidine biosynthetic process"/>
    <property type="evidence" value="ECO:0007669"/>
    <property type="project" value="UniProtKB-KW"/>
</dbReference>
<evidence type="ECO:0000256" key="8">
    <source>
        <dbReference type="ARBA" id="ARBA00023145"/>
    </source>
</evidence>
<dbReference type="Gene3D" id="3.60.90.10">
    <property type="entry name" value="S-adenosylmethionine decarboxylase"/>
    <property type="match status" value="2"/>
</dbReference>
<evidence type="ECO:0000256" key="18">
    <source>
        <dbReference type="PIRSR" id="PIRSR001355-5"/>
    </source>
</evidence>
<feature type="site" description="Cleavage (non-hydrolytic); by autolysis" evidence="17">
    <location>
        <begin position="85"/>
        <end position="86"/>
    </location>
</feature>
<dbReference type="InterPro" id="IPR018166">
    <property type="entry name" value="S-AdoMet_deCO2ase_CS"/>
</dbReference>